<comment type="caution">
    <text evidence="1">The sequence shown here is derived from an EMBL/GenBank/DDBJ whole genome shotgun (WGS) entry which is preliminary data.</text>
</comment>
<evidence type="ECO:0000313" key="1">
    <source>
        <dbReference type="EMBL" id="KAK3289965.1"/>
    </source>
</evidence>
<protein>
    <submittedName>
        <fullName evidence="1">Uncharacterized protein</fullName>
    </submittedName>
</protein>
<reference evidence="1 2" key="1">
    <citation type="journal article" date="2015" name="Genome Biol. Evol.">
        <title>Comparative Genomics of a Bacterivorous Green Alga Reveals Evolutionary Causalities and Consequences of Phago-Mixotrophic Mode of Nutrition.</title>
        <authorList>
            <person name="Burns J.A."/>
            <person name="Paasch A."/>
            <person name="Narechania A."/>
            <person name="Kim E."/>
        </authorList>
    </citation>
    <scope>NUCLEOTIDE SEQUENCE [LARGE SCALE GENOMIC DNA]</scope>
    <source>
        <strain evidence="1 2">PLY_AMNH</strain>
    </source>
</reference>
<evidence type="ECO:0000313" key="2">
    <source>
        <dbReference type="Proteomes" id="UP001190700"/>
    </source>
</evidence>
<dbReference type="EMBL" id="LGRX02000007">
    <property type="protein sequence ID" value="KAK3289965.1"/>
    <property type="molecule type" value="Genomic_DNA"/>
</dbReference>
<dbReference type="Proteomes" id="UP001190700">
    <property type="component" value="Unassembled WGS sequence"/>
</dbReference>
<dbReference type="SUPFAM" id="SSF51197">
    <property type="entry name" value="Clavaminate synthase-like"/>
    <property type="match status" value="1"/>
</dbReference>
<keyword evidence="2" id="KW-1185">Reference proteome</keyword>
<dbReference type="Gene3D" id="2.60.120.620">
    <property type="entry name" value="q2cbj1_9rhob like domain"/>
    <property type="match status" value="1"/>
</dbReference>
<organism evidence="1 2">
    <name type="scientific">Cymbomonas tetramitiformis</name>
    <dbReference type="NCBI Taxonomy" id="36881"/>
    <lineage>
        <taxon>Eukaryota</taxon>
        <taxon>Viridiplantae</taxon>
        <taxon>Chlorophyta</taxon>
        <taxon>Pyramimonadophyceae</taxon>
        <taxon>Pyramimonadales</taxon>
        <taxon>Pyramimonadaceae</taxon>
        <taxon>Cymbomonas</taxon>
    </lineage>
</organism>
<proteinExistence type="predicted"/>
<gene>
    <name evidence="1" type="ORF">CYMTET_2568</name>
</gene>
<sequence length="376" mass="41828">MNDSYNSGNLKKNFMKFRHKGKNTTTVEDWRRLIVNVEEDSAFMKRLEGMGEDIMETLQTTVRNKMEMRSGHMSRTVLLTSSGAQKQPNHYDAGAYGTLVALSDGYPIKIYPGSHLIPREQLDDAKLESLTLFMSAKSVLVFHGNLLHAATAFDYTHVVKGFSVFVIRFPRRGHKSAEEGGLVDSQQVGRIRAAPSLKLGRSHNSYSVLPRRNIILDGGRRVPPVHKGVRKADKVEINYDNGDVDTLDLTQNSSGCCGRNWGPSPIEENPWGTTLPPRWSNTLGDSPYSDGHGGQLLESAVEIEIGGRVQTSPTIVLNWLSVGTVMEKVCFFMGRSQFWSAVQACIDPTTFVNVQVFRGDSAKLVDVMMRSNEQSF</sequence>
<dbReference type="AlphaFoldDB" id="A0AAE0H5A5"/>
<name>A0AAE0H5A5_9CHLO</name>
<accession>A0AAE0H5A5</accession>